<dbReference type="PROSITE" id="PS51257">
    <property type="entry name" value="PROKAR_LIPOPROTEIN"/>
    <property type="match status" value="1"/>
</dbReference>
<keyword evidence="5" id="KW-1185">Reference proteome</keyword>
<evidence type="ECO:0000256" key="1">
    <source>
        <dbReference type="SAM" id="MobiDB-lite"/>
    </source>
</evidence>
<gene>
    <name evidence="3" type="ORF">ORY91_000719</name>
    <name evidence="4" type="ORF">V9W64_02980</name>
</gene>
<dbReference type="Gene3D" id="2.30.30.830">
    <property type="match status" value="1"/>
</dbReference>
<accession>A0A9X4E259</accession>
<feature type="chain" id="PRO_5042786777" description="Pilus assembly protein PilP" evidence="2">
    <location>
        <begin position="21"/>
        <end position="181"/>
    </location>
</feature>
<sequence length="181" mass="19417">MIRLLLPCILLLLAGCRADIADLEDWRDGIDRQTAGPNTDGLPPLMPPEPILLPENTAVPDLFAQTAPRPCTDCTAAEVPPLQRLPLSRLAYIGHIRRAGRITAYLQTDDAVLPAAPGQTVGSEGGRLIRILPQALHIETAGKVRILPLRRDDDGSGRPSGLRQPRHTEPPTGSAASAVQE</sequence>
<reference evidence="3" key="1">
    <citation type="submission" date="2022-10" db="EMBL/GenBank/DDBJ databases">
        <authorList>
            <person name="Boutroux M."/>
        </authorList>
    </citation>
    <scope>NUCLEOTIDE SEQUENCE</scope>
    <source>
        <strain evidence="3">51.81</strain>
    </source>
</reference>
<dbReference type="EMBL" id="JAPQFL010000001">
    <property type="protein sequence ID" value="MDD9327334.1"/>
    <property type="molecule type" value="Genomic_DNA"/>
</dbReference>
<feature type="signal peptide" evidence="2">
    <location>
        <begin position="1"/>
        <end position="20"/>
    </location>
</feature>
<evidence type="ECO:0000313" key="3">
    <source>
        <dbReference type="EMBL" id="MDD9327334.1"/>
    </source>
</evidence>
<keyword evidence="2" id="KW-0732">Signal</keyword>
<reference evidence="4" key="2">
    <citation type="submission" date="2024-02" db="EMBL/GenBank/DDBJ databases">
        <title>Neisseria leonii sp. nov.</title>
        <authorList>
            <person name="Boutroux M."/>
            <person name="Favre-Rochex S."/>
            <person name="Gorgette O."/>
            <person name="Touak G."/>
            <person name="Muhle E."/>
            <person name="Chesneau O."/>
            <person name="Clermont D."/>
            <person name="Rahi P."/>
        </authorList>
    </citation>
    <scope>NUCLEOTIDE SEQUENCE</scope>
    <source>
        <strain evidence="4">51.81</strain>
    </source>
</reference>
<evidence type="ECO:0008006" key="6">
    <source>
        <dbReference type="Google" id="ProtNLM"/>
    </source>
</evidence>
<organism evidence="3">
    <name type="scientific">Neisseria leonii</name>
    <dbReference type="NCBI Taxonomy" id="2995413"/>
    <lineage>
        <taxon>Bacteria</taxon>
        <taxon>Pseudomonadati</taxon>
        <taxon>Pseudomonadota</taxon>
        <taxon>Betaproteobacteria</taxon>
        <taxon>Neisseriales</taxon>
        <taxon>Neisseriaceae</taxon>
        <taxon>Neisseria</taxon>
    </lineage>
</organism>
<proteinExistence type="predicted"/>
<evidence type="ECO:0000256" key="2">
    <source>
        <dbReference type="SAM" id="SignalP"/>
    </source>
</evidence>
<dbReference type="RefSeq" id="WP_274584578.1">
    <property type="nucleotide sequence ID" value="NZ_CP145811.1"/>
</dbReference>
<dbReference type="Proteomes" id="UP001149607">
    <property type="component" value="Chromosome"/>
</dbReference>
<feature type="region of interest" description="Disordered" evidence="1">
    <location>
        <begin position="148"/>
        <end position="181"/>
    </location>
</feature>
<evidence type="ECO:0000313" key="5">
    <source>
        <dbReference type="Proteomes" id="UP001149607"/>
    </source>
</evidence>
<evidence type="ECO:0000313" key="4">
    <source>
        <dbReference type="EMBL" id="WWY03720.1"/>
    </source>
</evidence>
<protein>
    <recommendedName>
        <fullName evidence="6">Pilus assembly protein PilP</fullName>
    </recommendedName>
</protein>
<dbReference type="EMBL" id="CP146598">
    <property type="protein sequence ID" value="WWY03720.1"/>
    <property type="molecule type" value="Genomic_DNA"/>
</dbReference>
<name>A0A9X4E259_9NEIS</name>
<dbReference type="AlphaFoldDB" id="A0A9X4E259"/>